<dbReference type="InterPro" id="IPR000313">
    <property type="entry name" value="PWWP_dom"/>
</dbReference>
<dbReference type="Proteomes" id="UP000325577">
    <property type="component" value="Linkage Group LG15"/>
</dbReference>
<dbReference type="PROSITE" id="PS50812">
    <property type="entry name" value="PWWP"/>
    <property type="match status" value="1"/>
</dbReference>
<dbReference type="AlphaFoldDB" id="A0A5J5B4J8"/>
<dbReference type="OrthoDB" id="641149at2759"/>
<evidence type="ECO:0000313" key="3">
    <source>
        <dbReference type="EMBL" id="KAA8538175.1"/>
    </source>
</evidence>
<proteinExistence type="predicted"/>
<reference evidence="3 4" key="1">
    <citation type="submission" date="2019-09" db="EMBL/GenBank/DDBJ databases">
        <title>A chromosome-level genome assembly of the Chinese tupelo Nyssa sinensis.</title>
        <authorList>
            <person name="Yang X."/>
            <person name="Kang M."/>
            <person name="Yang Y."/>
            <person name="Xiong H."/>
            <person name="Wang M."/>
            <person name="Zhang Z."/>
            <person name="Wang Z."/>
            <person name="Wu H."/>
            <person name="Ma T."/>
            <person name="Liu J."/>
            <person name="Xi Z."/>
        </authorList>
    </citation>
    <scope>NUCLEOTIDE SEQUENCE [LARGE SCALE GENOMIC DNA]</scope>
    <source>
        <strain evidence="3">J267</strain>
        <tissue evidence="3">Leaf</tissue>
    </source>
</reference>
<organism evidence="3 4">
    <name type="scientific">Nyssa sinensis</name>
    <dbReference type="NCBI Taxonomy" id="561372"/>
    <lineage>
        <taxon>Eukaryota</taxon>
        <taxon>Viridiplantae</taxon>
        <taxon>Streptophyta</taxon>
        <taxon>Embryophyta</taxon>
        <taxon>Tracheophyta</taxon>
        <taxon>Spermatophyta</taxon>
        <taxon>Magnoliopsida</taxon>
        <taxon>eudicotyledons</taxon>
        <taxon>Gunneridae</taxon>
        <taxon>Pentapetalae</taxon>
        <taxon>asterids</taxon>
        <taxon>Cornales</taxon>
        <taxon>Nyssaceae</taxon>
        <taxon>Nyssa</taxon>
    </lineage>
</organism>
<feature type="region of interest" description="Disordered" evidence="1">
    <location>
        <begin position="223"/>
        <end position="314"/>
    </location>
</feature>
<evidence type="ECO:0000313" key="4">
    <source>
        <dbReference type="Proteomes" id="UP000325577"/>
    </source>
</evidence>
<gene>
    <name evidence="3" type="ORF">F0562_027783</name>
</gene>
<sequence length="408" mass="44969">MKGKHLVSNQSFVDKEGGDAAAATQLNGEVILGDLIWIRLFGTSWWPAQVVDDNTVRGSNKPSNRSASEVLVRLYGSYKYVYVDPMKYRSEFENILKQHGGSHSEIFKKSLEQDLPDFKSVRSKGKGSKSEEKVRVVASQDKRSKRNLLKECQELESPTSTSGALGKHSAARVQGTRMLKTDLDAKASTDNASENERTQQHNVKKNLVDNGTNAKVSQMILAANTPQAKVRNDNSFSVKTEEARSKKRKQDEVQRKLDPNSPKSARLSSRKKPAASALQTIVKNGNLLPGKATEAKSKKRKQDKVNKNLEPNIPISLSLSPKTLQTTVKNGDLLSKKTVAEAKSRPKQGGMQEILRSNGPESAIPLLGKSPELSARRMKVMQSLGLIAPSGSPFHRNGHIYPKSVHRD</sequence>
<dbReference type="CDD" id="cd05162">
    <property type="entry name" value="PWWP"/>
    <property type="match status" value="1"/>
</dbReference>
<protein>
    <recommendedName>
        <fullName evidence="2">PWWP domain-containing protein</fullName>
    </recommendedName>
</protein>
<feature type="region of interest" description="Disordered" evidence="1">
    <location>
        <begin position="387"/>
        <end position="408"/>
    </location>
</feature>
<feature type="region of interest" description="Disordered" evidence="1">
    <location>
        <begin position="118"/>
        <end position="207"/>
    </location>
</feature>
<evidence type="ECO:0000256" key="1">
    <source>
        <dbReference type="SAM" id="MobiDB-lite"/>
    </source>
</evidence>
<accession>A0A5J5B4J8</accession>
<dbReference type="SUPFAM" id="SSF63748">
    <property type="entry name" value="Tudor/PWWP/MBT"/>
    <property type="match status" value="1"/>
</dbReference>
<keyword evidence="4" id="KW-1185">Reference proteome</keyword>
<evidence type="ECO:0000259" key="2">
    <source>
        <dbReference type="PROSITE" id="PS50812"/>
    </source>
</evidence>
<feature type="region of interest" description="Disordered" evidence="1">
    <location>
        <begin position="341"/>
        <end position="367"/>
    </location>
</feature>
<feature type="compositionally biased region" description="Basic and acidic residues" evidence="1">
    <location>
        <begin position="239"/>
        <end position="258"/>
    </location>
</feature>
<name>A0A5J5B4J8_9ASTE</name>
<dbReference type="EMBL" id="CM018038">
    <property type="protein sequence ID" value="KAA8538175.1"/>
    <property type="molecule type" value="Genomic_DNA"/>
</dbReference>
<dbReference type="Pfam" id="PF00855">
    <property type="entry name" value="PWWP"/>
    <property type="match status" value="1"/>
</dbReference>
<dbReference type="Gene3D" id="2.30.30.140">
    <property type="match status" value="1"/>
</dbReference>
<feature type="domain" description="PWWP" evidence="2">
    <location>
        <begin position="32"/>
        <end position="94"/>
    </location>
</feature>